<dbReference type="SUPFAM" id="SSF46955">
    <property type="entry name" value="Putative DNA-binding domain"/>
    <property type="match status" value="1"/>
</dbReference>
<organism evidence="6 7">
    <name type="scientific">Sapientia aquatica</name>
    <dbReference type="NCBI Taxonomy" id="1549640"/>
    <lineage>
        <taxon>Bacteria</taxon>
        <taxon>Pseudomonadati</taxon>
        <taxon>Pseudomonadota</taxon>
        <taxon>Betaproteobacteria</taxon>
        <taxon>Burkholderiales</taxon>
        <taxon>Oxalobacteraceae</taxon>
        <taxon>Sapientia</taxon>
    </lineage>
</organism>
<dbReference type="PANTHER" id="PTHR30204:SF69">
    <property type="entry name" value="MERR-FAMILY TRANSCRIPTIONAL REGULATOR"/>
    <property type="match status" value="1"/>
</dbReference>
<keyword evidence="3" id="KW-0238">DNA-binding</keyword>
<keyword evidence="2" id="KW-0805">Transcription regulation</keyword>
<comment type="caution">
    <text evidence="6">The sequence shown here is derived from an EMBL/GenBank/DDBJ whole genome shotgun (WGS) entry which is preliminary data.</text>
</comment>
<dbReference type="InterPro" id="IPR000551">
    <property type="entry name" value="MerR-type_HTH_dom"/>
</dbReference>
<dbReference type="OrthoDB" id="5297305at2"/>
<keyword evidence="7" id="KW-1185">Reference proteome</keyword>
<dbReference type="Proteomes" id="UP000294829">
    <property type="component" value="Unassembled WGS sequence"/>
</dbReference>
<dbReference type="PROSITE" id="PS00552">
    <property type="entry name" value="HTH_MERR_1"/>
    <property type="match status" value="1"/>
</dbReference>
<proteinExistence type="predicted"/>
<dbReference type="InterPro" id="IPR047057">
    <property type="entry name" value="MerR_fam"/>
</dbReference>
<name>A0A4R5W6F0_9BURK</name>
<feature type="domain" description="HTH merR-type" evidence="5">
    <location>
        <begin position="5"/>
        <end position="74"/>
    </location>
</feature>
<evidence type="ECO:0000259" key="5">
    <source>
        <dbReference type="PROSITE" id="PS50937"/>
    </source>
</evidence>
<accession>A0A4R5W6F0</accession>
<dbReference type="EMBL" id="SMYL01000002">
    <property type="protein sequence ID" value="TDK67507.1"/>
    <property type="molecule type" value="Genomic_DNA"/>
</dbReference>
<evidence type="ECO:0000313" key="7">
    <source>
        <dbReference type="Proteomes" id="UP000294829"/>
    </source>
</evidence>
<evidence type="ECO:0000256" key="1">
    <source>
        <dbReference type="ARBA" id="ARBA00022491"/>
    </source>
</evidence>
<evidence type="ECO:0000256" key="3">
    <source>
        <dbReference type="ARBA" id="ARBA00023125"/>
    </source>
</evidence>
<dbReference type="InterPro" id="IPR009061">
    <property type="entry name" value="DNA-bd_dom_put_sf"/>
</dbReference>
<dbReference type="PROSITE" id="PS50937">
    <property type="entry name" value="HTH_MERR_2"/>
    <property type="match status" value="1"/>
</dbReference>
<protein>
    <submittedName>
        <fullName evidence="6">MerR family transcriptional regulator</fullName>
    </submittedName>
</protein>
<dbReference type="Gene3D" id="1.10.1660.10">
    <property type="match status" value="1"/>
</dbReference>
<dbReference type="SMART" id="SM00422">
    <property type="entry name" value="HTH_MERR"/>
    <property type="match status" value="1"/>
</dbReference>
<dbReference type="GO" id="GO:0003677">
    <property type="term" value="F:DNA binding"/>
    <property type="evidence" value="ECO:0007669"/>
    <property type="project" value="UniProtKB-KW"/>
</dbReference>
<dbReference type="PRINTS" id="PR00040">
    <property type="entry name" value="HTHMERR"/>
</dbReference>
<keyword evidence="4" id="KW-0804">Transcription</keyword>
<sequence>MSKKTYTIGQIAKISGVSVETIRYYQRRHLLAIPAKDFGAIRDYPIEFIEQLAFIKKAKSLGFSLDEVASILMLYSKRQQFSVDNLIDLSAEYAGLINPSVCLIAQERLAQVCAKIDELKNIELALKQLVTQCESNQFESNQCTRLGAVTKR</sequence>
<dbReference type="PANTHER" id="PTHR30204">
    <property type="entry name" value="REDOX-CYCLING DRUG-SENSING TRANSCRIPTIONAL ACTIVATOR SOXR"/>
    <property type="match status" value="1"/>
</dbReference>
<dbReference type="GO" id="GO:0003700">
    <property type="term" value="F:DNA-binding transcription factor activity"/>
    <property type="evidence" value="ECO:0007669"/>
    <property type="project" value="InterPro"/>
</dbReference>
<evidence type="ECO:0000313" key="6">
    <source>
        <dbReference type="EMBL" id="TDK67507.1"/>
    </source>
</evidence>
<evidence type="ECO:0000256" key="2">
    <source>
        <dbReference type="ARBA" id="ARBA00023015"/>
    </source>
</evidence>
<dbReference type="RefSeq" id="WP_133326825.1">
    <property type="nucleotide sequence ID" value="NZ_SMYL01000002.1"/>
</dbReference>
<dbReference type="Pfam" id="PF13411">
    <property type="entry name" value="MerR_1"/>
    <property type="match status" value="1"/>
</dbReference>
<gene>
    <name evidence="6" type="ORF">E2I14_07080</name>
</gene>
<reference evidence="6 7" key="1">
    <citation type="submission" date="2019-03" db="EMBL/GenBank/DDBJ databases">
        <title>Sapientia aquatica gen. nov., sp. nov., isolated from a crater lake.</title>
        <authorList>
            <person name="Felfoldi T."/>
            <person name="Szabo A."/>
            <person name="Toth E."/>
            <person name="Schumann P."/>
            <person name="Keki Z."/>
            <person name="Marialigeti K."/>
            <person name="Mathe I."/>
        </authorList>
    </citation>
    <scope>NUCLEOTIDE SEQUENCE [LARGE SCALE GENOMIC DNA]</scope>
    <source>
        <strain evidence="6 7">SA-152</strain>
    </source>
</reference>
<dbReference type="AlphaFoldDB" id="A0A4R5W6F0"/>
<keyword evidence="1" id="KW-0678">Repressor</keyword>
<evidence type="ECO:0000256" key="4">
    <source>
        <dbReference type="ARBA" id="ARBA00023163"/>
    </source>
</evidence>